<sequence>MTEQTDCSFCKIAQKHYRVYEVYRDDKIMAFLDNGPIRPGHIQIIPLEHYDYFDDLPLELATNIMELGQRLAKALKQITGVERVAFLFTGGDIPHAHAHLVPMFEKTDITSRRYILNEDLTFQDRPHPPRDEQLAILKKIKEAMSAEYL</sequence>
<dbReference type="PANTHER" id="PTHR46648:SF1">
    <property type="entry name" value="ADENOSINE 5'-MONOPHOSPHORAMIDASE HNT1"/>
    <property type="match status" value="1"/>
</dbReference>
<name>A0A1I6Z3J3_9HYPH</name>
<evidence type="ECO:0000259" key="4">
    <source>
        <dbReference type="PROSITE" id="PS51084"/>
    </source>
</evidence>
<evidence type="ECO:0000256" key="2">
    <source>
        <dbReference type="PIRSR" id="PIRSR601310-3"/>
    </source>
</evidence>
<evidence type="ECO:0000256" key="1">
    <source>
        <dbReference type="PIRSR" id="PIRSR601310-1"/>
    </source>
</evidence>
<dbReference type="Pfam" id="PF01230">
    <property type="entry name" value="HIT"/>
    <property type="match status" value="1"/>
</dbReference>
<reference evidence="6" key="1">
    <citation type="submission" date="2016-10" db="EMBL/GenBank/DDBJ databases">
        <authorList>
            <person name="Varghese N."/>
            <person name="Submissions S."/>
        </authorList>
    </citation>
    <scope>NUCLEOTIDE SEQUENCE [LARGE SCALE GENOMIC DNA]</scope>
    <source>
        <strain evidence="6">DSM 17465</strain>
    </source>
</reference>
<dbReference type="PANTHER" id="PTHR46648">
    <property type="entry name" value="HIT FAMILY PROTEIN 1"/>
    <property type="match status" value="1"/>
</dbReference>
<dbReference type="PRINTS" id="PR00332">
    <property type="entry name" value="HISTRIAD"/>
</dbReference>
<gene>
    <name evidence="5" type="ORF">SAMN05444141_10239</name>
</gene>
<keyword evidence="6" id="KW-1185">Reference proteome</keyword>
<dbReference type="InterPro" id="IPR001310">
    <property type="entry name" value="Histidine_triad_HIT"/>
</dbReference>
<dbReference type="PROSITE" id="PS51084">
    <property type="entry name" value="HIT_2"/>
    <property type="match status" value="1"/>
</dbReference>
<dbReference type="GO" id="GO:0003824">
    <property type="term" value="F:catalytic activity"/>
    <property type="evidence" value="ECO:0007669"/>
    <property type="project" value="InterPro"/>
</dbReference>
<feature type="domain" description="HIT" evidence="4">
    <location>
        <begin position="8"/>
        <end position="111"/>
    </location>
</feature>
<protein>
    <submittedName>
        <fullName evidence="5">Histidine triad (HIT) family protein</fullName>
    </submittedName>
</protein>
<dbReference type="AlphaFoldDB" id="A0A1I6Z3J3"/>
<dbReference type="Proteomes" id="UP000183371">
    <property type="component" value="Unassembled WGS sequence"/>
</dbReference>
<dbReference type="GO" id="GO:0009117">
    <property type="term" value="P:nucleotide metabolic process"/>
    <property type="evidence" value="ECO:0007669"/>
    <property type="project" value="TreeGrafter"/>
</dbReference>
<dbReference type="Gene3D" id="3.30.428.10">
    <property type="entry name" value="HIT-like"/>
    <property type="match status" value="1"/>
</dbReference>
<dbReference type="RefSeq" id="WP_054784607.1">
    <property type="nucleotide sequence ID" value="NZ_FPBD01000002.1"/>
</dbReference>
<accession>A0A1I6Z3J3</accession>
<organism evidence="5 6">
    <name type="scientific">Pseudovibrio denitrificans</name>
    <dbReference type="NCBI Taxonomy" id="258256"/>
    <lineage>
        <taxon>Bacteria</taxon>
        <taxon>Pseudomonadati</taxon>
        <taxon>Pseudomonadota</taxon>
        <taxon>Alphaproteobacteria</taxon>
        <taxon>Hyphomicrobiales</taxon>
        <taxon>Stappiaceae</taxon>
        <taxon>Pseudovibrio</taxon>
    </lineage>
</organism>
<evidence type="ECO:0000313" key="6">
    <source>
        <dbReference type="Proteomes" id="UP000183371"/>
    </source>
</evidence>
<dbReference type="InterPro" id="IPR011146">
    <property type="entry name" value="HIT-like"/>
</dbReference>
<feature type="active site" description="Tele-AMP-histidine intermediate" evidence="1">
    <location>
        <position position="97"/>
    </location>
</feature>
<feature type="short sequence motif" description="Histidine triad motif" evidence="2 3">
    <location>
        <begin position="95"/>
        <end position="99"/>
    </location>
</feature>
<dbReference type="SUPFAM" id="SSF54197">
    <property type="entry name" value="HIT-like"/>
    <property type="match status" value="1"/>
</dbReference>
<dbReference type="InterPro" id="IPR036265">
    <property type="entry name" value="HIT-like_sf"/>
</dbReference>
<dbReference type="EMBL" id="FPBD01000002">
    <property type="protein sequence ID" value="SFT57229.1"/>
    <property type="molecule type" value="Genomic_DNA"/>
</dbReference>
<evidence type="ECO:0000256" key="3">
    <source>
        <dbReference type="PROSITE-ProRule" id="PRU00464"/>
    </source>
</evidence>
<evidence type="ECO:0000313" key="5">
    <source>
        <dbReference type="EMBL" id="SFT57229.1"/>
    </source>
</evidence>
<proteinExistence type="predicted"/>